<evidence type="ECO:0000256" key="8">
    <source>
        <dbReference type="RuleBase" id="RU004135"/>
    </source>
</evidence>
<dbReference type="Gene3D" id="3.90.190.20">
    <property type="entry name" value="Mur ligase, C-terminal domain"/>
    <property type="match status" value="1"/>
</dbReference>
<feature type="binding site" evidence="7">
    <location>
        <position position="182"/>
    </location>
    <ligand>
        <name>UDP-N-acetyl-alpha-D-muramoyl-L-alanyl-D-glutamate</name>
        <dbReference type="ChEBI" id="CHEBI:83900"/>
    </ligand>
</feature>
<keyword evidence="7" id="KW-0067">ATP-binding</keyword>
<feature type="domain" description="Mur ligase C-terminal" evidence="10">
    <location>
        <begin position="332"/>
        <end position="458"/>
    </location>
</feature>
<evidence type="ECO:0000256" key="5">
    <source>
        <dbReference type="ARBA" id="ARBA00023306"/>
    </source>
</evidence>
<comment type="caution">
    <text evidence="12">The sequence shown here is derived from an EMBL/GenBank/DDBJ whole genome shotgun (WGS) entry which is preliminary data.</text>
</comment>
<dbReference type="NCBIfam" id="TIGR01085">
    <property type="entry name" value="murE"/>
    <property type="match status" value="1"/>
</dbReference>
<feature type="modified residue" description="N6-carboxylysine" evidence="7">
    <location>
        <position position="216"/>
    </location>
</feature>
<proteinExistence type="inferred from homology"/>
<keyword evidence="5 7" id="KW-0131">Cell cycle</keyword>
<evidence type="ECO:0000256" key="2">
    <source>
        <dbReference type="ARBA" id="ARBA00022618"/>
    </source>
</evidence>
<dbReference type="EC" id="6.3.2.13" evidence="7"/>
<dbReference type="HAMAP" id="MF_00208">
    <property type="entry name" value="MurE"/>
    <property type="match status" value="1"/>
</dbReference>
<evidence type="ECO:0000256" key="3">
    <source>
        <dbReference type="ARBA" id="ARBA00022960"/>
    </source>
</evidence>
<dbReference type="SUPFAM" id="SSF63418">
    <property type="entry name" value="MurE/MurF N-terminal domain"/>
    <property type="match status" value="1"/>
</dbReference>
<dbReference type="InterPro" id="IPR004101">
    <property type="entry name" value="Mur_ligase_C"/>
</dbReference>
<dbReference type="AlphaFoldDB" id="A0A0C1MLG0"/>
<feature type="binding site" evidence="7">
    <location>
        <position position="176"/>
    </location>
    <ligand>
        <name>UDP-N-acetyl-alpha-D-muramoyl-L-alanyl-D-glutamate</name>
        <dbReference type="ChEBI" id="CHEBI:83900"/>
    </ligand>
</feature>
<feature type="binding site" evidence="7">
    <location>
        <begin position="405"/>
        <end position="408"/>
    </location>
    <ligand>
        <name>meso-2,6-diaminopimelate</name>
        <dbReference type="ChEBI" id="CHEBI:57791"/>
    </ligand>
</feature>
<feature type="binding site" evidence="7">
    <location>
        <position position="456"/>
    </location>
    <ligand>
        <name>meso-2,6-diaminopimelate</name>
        <dbReference type="ChEBI" id="CHEBI:57791"/>
    </ligand>
</feature>
<keyword evidence="2 7" id="KW-0132">Cell division</keyword>
<evidence type="ECO:0000313" key="13">
    <source>
        <dbReference type="Proteomes" id="UP000031327"/>
    </source>
</evidence>
<feature type="short sequence motif" description="Meso-diaminopimelate recognition motif" evidence="7">
    <location>
        <begin position="405"/>
        <end position="408"/>
    </location>
</feature>
<dbReference type="GO" id="GO:0051301">
    <property type="term" value="P:cell division"/>
    <property type="evidence" value="ECO:0007669"/>
    <property type="project" value="UniProtKB-KW"/>
</dbReference>
<comment type="similarity">
    <text evidence="1 7">Belongs to the MurCDEF family. MurE subfamily.</text>
</comment>
<comment type="catalytic activity">
    <reaction evidence="7">
        <text>UDP-N-acetyl-alpha-D-muramoyl-L-alanyl-D-glutamate + meso-2,6-diaminopimelate + ATP = UDP-N-acetyl-alpha-D-muramoyl-L-alanyl-gamma-D-glutamyl-meso-2,6-diaminopimelate + ADP + phosphate + H(+)</text>
        <dbReference type="Rhea" id="RHEA:23676"/>
        <dbReference type="ChEBI" id="CHEBI:15378"/>
        <dbReference type="ChEBI" id="CHEBI:30616"/>
        <dbReference type="ChEBI" id="CHEBI:43474"/>
        <dbReference type="ChEBI" id="CHEBI:57791"/>
        <dbReference type="ChEBI" id="CHEBI:83900"/>
        <dbReference type="ChEBI" id="CHEBI:83905"/>
        <dbReference type="ChEBI" id="CHEBI:456216"/>
        <dbReference type="EC" id="6.3.2.13"/>
    </reaction>
</comment>
<dbReference type="Proteomes" id="UP000031327">
    <property type="component" value="Unassembled WGS sequence"/>
</dbReference>
<sequence>MRDLAEVLKNFGVVSPQIFINALRLDSREVTEGDCFIAISGHQLDGTEFISMAVKQGAVCVLVDEKATVGPLEIPIIRIADLKSNLPSIAALFYQNPSAEMAVVGVTGTNGKSTTTAMIASLAAHCGTPSAVIGTLGYGAPDKLTPLNNTTPSAVLLQQIFSELQADFNQVAMEVSSHGIVQGRTAQVDFNVAVFTNLSRDHLDYHGDMNSYAQAKKRLFTDSSARYKVLNIDDKYGRQWLDDLAQEACVVYGEKPDRHNYQHYVFFHDVVCDQNGISLKLDTTWGDVKITTNLYGLFNVYNLAAAIAALLVQGYKLEQLQAAATQLVPVDGRMQAFRAANFPTCIVDYAHTPEALELALKALQQHVPGKVSCVFGCGGDRDKGKRPLMAKAAEQFADTVVITSDNPRSEDPDTIIADIKAGLSEPQYAVSQPDRELAIRYAIEHADKGSVVLIAGKGHENYQIIGNQTLRFCDRSLVKSILQGESA</sequence>
<dbReference type="GO" id="GO:0009252">
    <property type="term" value="P:peptidoglycan biosynthetic process"/>
    <property type="evidence" value="ECO:0007669"/>
    <property type="project" value="UniProtKB-UniRule"/>
</dbReference>
<gene>
    <name evidence="7" type="primary">murE</name>
    <name evidence="12" type="ORF">JF50_03955</name>
</gene>
<organism evidence="12 13">
    <name type="scientific">Pseudoalteromonas luteoviolacea</name>
    <dbReference type="NCBI Taxonomy" id="43657"/>
    <lineage>
        <taxon>Bacteria</taxon>
        <taxon>Pseudomonadati</taxon>
        <taxon>Pseudomonadota</taxon>
        <taxon>Gammaproteobacteria</taxon>
        <taxon>Alteromonadales</taxon>
        <taxon>Pseudoalteromonadaceae</taxon>
        <taxon>Pseudoalteromonas</taxon>
    </lineage>
</organism>
<dbReference type="GO" id="GO:0000287">
    <property type="term" value="F:magnesium ion binding"/>
    <property type="evidence" value="ECO:0007669"/>
    <property type="project" value="UniProtKB-UniRule"/>
</dbReference>
<comment type="cofactor">
    <cofactor evidence="7">
        <name>Mg(2+)</name>
        <dbReference type="ChEBI" id="CHEBI:18420"/>
    </cofactor>
</comment>
<keyword evidence="7 12" id="KW-0436">Ligase</keyword>
<feature type="binding site" evidence="7">
    <location>
        <position position="381"/>
    </location>
    <ligand>
        <name>meso-2,6-diaminopimelate</name>
        <dbReference type="ChEBI" id="CHEBI:57791"/>
    </ligand>
</feature>
<dbReference type="InterPro" id="IPR035911">
    <property type="entry name" value="MurE/MurF_N"/>
</dbReference>
<feature type="binding site" evidence="7">
    <location>
        <position position="184"/>
    </location>
    <ligand>
        <name>UDP-N-acetyl-alpha-D-muramoyl-L-alanyl-D-glutamate</name>
        <dbReference type="ChEBI" id="CHEBI:83900"/>
    </ligand>
</feature>
<dbReference type="UniPathway" id="UPA00219"/>
<dbReference type="GO" id="GO:0005737">
    <property type="term" value="C:cytoplasm"/>
    <property type="evidence" value="ECO:0007669"/>
    <property type="project" value="UniProtKB-SubCell"/>
</dbReference>
<comment type="pathway">
    <text evidence="7 8">Cell wall biogenesis; peptidoglycan biosynthesis.</text>
</comment>
<keyword evidence="7" id="KW-0547">Nucleotide-binding</keyword>
<accession>A0A0C1MLG0</accession>
<dbReference type="GO" id="GO:0071555">
    <property type="term" value="P:cell wall organization"/>
    <property type="evidence" value="ECO:0007669"/>
    <property type="project" value="UniProtKB-KW"/>
</dbReference>
<dbReference type="InterPro" id="IPR013221">
    <property type="entry name" value="Mur_ligase_cen"/>
</dbReference>
<feature type="binding site" evidence="7">
    <location>
        <position position="27"/>
    </location>
    <ligand>
        <name>UDP-N-acetyl-alpha-D-muramoyl-L-alanyl-D-glutamate</name>
        <dbReference type="ChEBI" id="CHEBI:83900"/>
    </ligand>
</feature>
<keyword evidence="4 7" id="KW-0573">Peptidoglycan synthesis</keyword>
<keyword evidence="7" id="KW-0963">Cytoplasm</keyword>
<dbReference type="Pfam" id="PF02875">
    <property type="entry name" value="Mur_ligase_C"/>
    <property type="match status" value="1"/>
</dbReference>
<keyword evidence="3 7" id="KW-0133">Cell shape</keyword>
<feature type="binding site" evidence="7">
    <location>
        <begin position="150"/>
        <end position="151"/>
    </location>
    <ligand>
        <name>UDP-N-acetyl-alpha-D-muramoyl-L-alanyl-D-glutamate</name>
        <dbReference type="ChEBI" id="CHEBI:83900"/>
    </ligand>
</feature>
<feature type="domain" description="Mur ligase central" evidence="11">
    <location>
        <begin position="106"/>
        <end position="309"/>
    </location>
</feature>
<evidence type="ECO:0000259" key="11">
    <source>
        <dbReference type="Pfam" id="PF08245"/>
    </source>
</evidence>
<protein>
    <recommendedName>
        <fullName evidence="7">UDP-N-acetylmuramoyl-L-alanyl-D-glutamate--2,6-diaminopimelate ligase</fullName>
        <ecNumber evidence="7">6.3.2.13</ecNumber>
    </recommendedName>
    <alternativeName>
        <fullName evidence="7">Meso-A2pm-adding enzyme</fullName>
    </alternativeName>
    <alternativeName>
        <fullName evidence="7">Meso-diaminopimelate-adding enzyme</fullName>
    </alternativeName>
    <alternativeName>
        <fullName evidence="7">UDP-MurNAc-L-Ala-D-Glu:meso-diaminopimelate ligase</fullName>
    </alternativeName>
    <alternativeName>
        <fullName evidence="7">UDP-MurNAc-tripeptide synthetase</fullName>
    </alternativeName>
    <alternativeName>
        <fullName evidence="7">UDP-N-acetylmuramyl-tripeptide synthetase</fullName>
    </alternativeName>
</protein>
<reference evidence="12 13" key="1">
    <citation type="submission" date="2014-12" db="EMBL/GenBank/DDBJ databases">
        <title>Draft Genome Sequence of Pseudoalteromonas luteoviolacea HI1.</title>
        <authorList>
            <person name="Asahina A.Y."/>
            <person name="Hadfield M.G."/>
        </authorList>
    </citation>
    <scope>NUCLEOTIDE SEQUENCE [LARGE SCALE GENOMIC DNA]</scope>
    <source>
        <strain evidence="12 13">HI1</strain>
    </source>
</reference>
<dbReference type="Pfam" id="PF01225">
    <property type="entry name" value="Mur_ligase"/>
    <property type="match status" value="1"/>
</dbReference>
<comment type="function">
    <text evidence="7">Catalyzes the addition of meso-diaminopimelic acid to the nucleotide precursor UDP-N-acetylmuramoyl-L-alanyl-D-glutamate (UMAG) in the biosynthesis of bacterial cell-wall peptidoglycan.</text>
</comment>
<evidence type="ECO:0000256" key="6">
    <source>
        <dbReference type="ARBA" id="ARBA00023316"/>
    </source>
</evidence>
<comment type="PTM">
    <text evidence="7">Carboxylation is probably crucial for Mg(2+) binding and, consequently, for the gamma-phosphate positioning of ATP.</text>
</comment>
<keyword evidence="6 7" id="KW-0961">Cell wall biogenesis/degradation</keyword>
<feature type="binding site" evidence="7">
    <location>
        <begin position="108"/>
        <end position="114"/>
    </location>
    <ligand>
        <name>ATP</name>
        <dbReference type="ChEBI" id="CHEBI:30616"/>
    </ligand>
</feature>
<dbReference type="PANTHER" id="PTHR23135">
    <property type="entry name" value="MUR LIGASE FAMILY MEMBER"/>
    <property type="match status" value="1"/>
</dbReference>
<feature type="binding site" evidence="7">
    <location>
        <position position="25"/>
    </location>
    <ligand>
        <name>UDP-N-acetyl-alpha-D-muramoyl-L-alanyl-D-glutamate</name>
        <dbReference type="ChEBI" id="CHEBI:83900"/>
    </ligand>
</feature>
<dbReference type="InterPro" id="IPR005761">
    <property type="entry name" value="UDP-N-AcMur-Glu-dNH2Pim_ligase"/>
</dbReference>
<dbReference type="Gene3D" id="3.40.1390.10">
    <property type="entry name" value="MurE/MurF, N-terminal domain"/>
    <property type="match status" value="1"/>
</dbReference>
<dbReference type="GO" id="GO:0005524">
    <property type="term" value="F:ATP binding"/>
    <property type="evidence" value="ECO:0007669"/>
    <property type="project" value="UniProtKB-UniRule"/>
</dbReference>
<dbReference type="EMBL" id="JWIC01000004">
    <property type="protein sequence ID" value="KID57909.1"/>
    <property type="molecule type" value="Genomic_DNA"/>
</dbReference>
<evidence type="ECO:0000256" key="7">
    <source>
        <dbReference type="HAMAP-Rule" id="MF_00208"/>
    </source>
</evidence>
<dbReference type="NCBIfam" id="NF001123">
    <property type="entry name" value="PRK00139.1-1"/>
    <property type="match status" value="1"/>
</dbReference>
<feature type="binding site" evidence="7">
    <location>
        <position position="460"/>
    </location>
    <ligand>
        <name>meso-2,6-diaminopimelate</name>
        <dbReference type="ChEBI" id="CHEBI:57791"/>
    </ligand>
</feature>
<dbReference type="GO" id="GO:0008360">
    <property type="term" value="P:regulation of cell shape"/>
    <property type="evidence" value="ECO:0007669"/>
    <property type="project" value="UniProtKB-KW"/>
</dbReference>
<dbReference type="OrthoDB" id="9800958at2"/>
<comment type="caution">
    <text evidence="7">Lacks conserved residue(s) required for the propagation of feature annotation.</text>
</comment>
<feature type="binding site" evidence="7">
    <location>
        <position position="149"/>
    </location>
    <ligand>
        <name>UDP-N-acetyl-alpha-D-muramoyl-L-alanyl-D-glutamate</name>
        <dbReference type="ChEBI" id="CHEBI:83900"/>
    </ligand>
</feature>
<name>A0A0C1MLG0_9GAMM</name>
<dbReference type="InterPro" id="IPR036565">
    <property type="entry name" value="Mur-like_cat_sf"/>
</dbReference>
<dbReference type="RefSeq" id="WP_039608206.1">
    <property type="nucleotide sequence ID" value="NZ_JWIC01000004.1"/>
</dbReference>
<dbReference type="Pfam" id="PF08245">
    <property type="entry name" value="Mur_ligase_M"/>
    <property type="match status" value="1"/>
</dbReference>
<dbReference type="Gene3D" id="3.40.1190.10">
    <property type="entry name" value="Mur-like, catalytic domain"/>
    <property type="match status" value="1"/>
</dbReference>
<dbReference type="SUPFAM" id="SSF53244">
    <property type="entry name" value="MurD-like peptide ligases, peptide-binding domain"/>
    <property type="match status" value="1"/>
</dbReference>
<evidence type="ECO:0000259" key="10">
    <source>
        <dbReference type="Pfam" id="PF02875"/>
    </source>
</evidence>
<evidence type="ECO:0000256" key="1">
    <source>
        <dbReference type="ARBA" id="ARBA00005898"/>
    </source>
</evidence>
<keyword evidence="7" id="KW-0460">Magnesium</keyword>
<dbReference type="GO" id="GO:0008765">
    <property type="term" value="F:UDP-N-acetylmuramoylalanyl-D-glutamate-2,6-diaminopimelate ligase activity"/>
    <property type="evidence" value="ECO:0007669"/>
    <property type="project" value="UniProtKB-UniRule"/>
</dbReference>
<dbReference type="InterPro" id="IPR000713">
    <property type="entry name" value="Mur_ligase_N"/>
</dbReference>
<feature type="domain" description="Mur ligase N-terminal catalytic" evidence="9">
    <location>
        <begin position="20"/>
        <end position="69"/>
    </location>
</feature>
<dbReference type="InterPro" id="IPR036615">
    <property type="entry name" value="Mur_ligase_C_dom_sf"/>
</dbReference>
<evidence type="ECO:0000313" key="12">
    <source>
        <dbReference type="EMBL" id="KID57909.1"/>
    </source>
</evidence>
<evidence type="ECO:0000259" key="9">
    <source>
        <dbReference type="Pfam" id="PF01225"/>
    </source>
</evidence>
<comment type="subcellular location">
    <subcellularLocation>
        <location evidence="7 8">Cytoplasm</location>
    </subcellularLocation>
</comment>
<dbReference type="NCBIfam" id="NF001126">
    <property type="entry name" value="PRK00139.1-4"/>
    <property type="match status" value="1"/>
</dbReference>
<dbReference type="PANTHER" id="PTHR23135:SF4">
    <property type="entry name" value="UDP-N-ACETYLMURAMOYL-L-ALANYL-D-GLUTAMATE--2,6-DIAMINOPIMELATE LIGASE MURE HOMOLOG, CHLOROPLASTIC"/>
    <property type="match status" value="1"/>
</dbReference>
<evidence type="ECO:0000256" key="4">
    <source>
        <dbReference type="ARBA" id="ARBA00022984"/>
    </source>
</evidence>
<dbReference type="SUPFAM" id="SSF53623">
    <property type="entry name" value="MurD-like peptide ligases, catalytic domain"/>
    <property type="match status" value="1"/>
</dbReference>